<dbReference type="Proteomes" id="UP001163321">
    <property type="component" value="Chromosome 5"/>
</dbReference>
<proteinExistence type="predicted"/>
<comment type="caution">
    <text evidence="1">The sequence shown here is derived from an EMBL/GenBank/DDBJ whole genome shotgun (WGS) entry which is preliminary data.</text>
</comment>
<protein>
    <submittedName>
        <fullName evidence="1">Uncharacterized protein</fullName>
    </submittedName>
</protein>
<evidence type="ECO:0000313" key="2">
    <source>
        <dbReference type="Proteomes" id="UP001163321"/>
    </source>
</evidence>
<accession>A0ACC0W1D4</accession>
<keyword evidence="2" id="KW-1185">Reference proteome</keyword>
<dbReference type="EMBL" id="CM047584">
    <property type="protein sequence ID" value="KAI9911914.1"/>
    <property type="molecule type" value="Genomic_DNA"/>
</dbReference>
<sequence length="582" mass="65865">MESAADTLTAKATCAGFLRKQADNEPGAWNEYYFVLKPLTYLFYYNSKDDKTPRGVIDLEYLTDVKLNADCLQRAVGGGNNCFRVSGKLPRPSAEQAAAGDFPKMRPLYLDTDDDEEAEQWMSAIRNHRFNLKKDQKYAEIVQQLRDAERRILHFEETQQREMETNRALRIKAKTLLQKMRAVDSGITDELPEVEIDLDENADDMLAMLEGMEDVLINLQAKLDHQKQEINQMKSDKAGTTSTRRGFTHVLQRAVSKRENTSMMELAESDEEEALAAIRSRRQRKPLDQRTIHEKPKGKPKENPQEKGKPDEKPQEKPPKKAIVKLRVEHVDKPKEKVKEEVAASLDNVSDVLAMWKAKKKKTSSPTSIVDDEDDGSRRNRNPCSRRGMSNAPETDSTRKQKTRGKDRLSEEDTASVDSADERDAGEKLPPGWTRHESRGYPGTYYYAHEDGRVSWDVPTDDSLPSEDSETNVSHDLDTDHDDHGKPDEEDVSDEYGGSTVPHSEEDEADNTTSTEYLSEYESDEETAGGTTSAAYRRQKPKPKSAWAFKLPKLLPTTNQPVPTEATASSSPIRHGPNHHEF</sequence>
<evidence type="ECO:0000313" key="1">
    <source>
        <dbReference type="EMBL" id="KAI9911914.1"/>
    </source>
</evidence>
<reference evidence="1 2" key="1">
    <citation type="journal article" date="2022" name="bioRxiv">
        <title>The genome of the oomycete Peronosclerospora sorghi, a cosmopolitan pathogen of maize and sorghum, is inflated with dispersed pseudogenes.</title>
        <authorList>
            <person name="Fletcher K."/>
            <person name="Martin F."/>
            <person name="Isakeit T."/>
            <person name="Cavanaugh K."/>
            <person name="Magill C."/>
            <person name="Michelmore R."/>
        </authorList>
    </citation>
    <scope>NUCLEOTIDE SEQUENCE [LARGE SCALE GENOMIC DNA]</scope>
    <source>
        <strain evidence="1">P6</strain>
    </source>
</reference>
<gene>
    <name evidence="1" type="ORF">PsorP6_009612</name>
</gene>
<organism evidence="1 2">
    <name type="scientific">Peronosclerospora sorghi</name>
    <dbReference type="NCBI Taxonomy" id="230839"/>
    <lineage>
        <taxon>Eukaryota</taxon>
        <taxon>Sar</taxon>
        <taxon>Stramenopiles</taxon>
        <taxon>Oomycota</taxon>
        <taxon>Peronosporomycetes</taxon>
        <taxon>Peronosporales</taxon>
        <taxon>Peronosporaceae</taxon>
        <taxon>Peronosclerospora</taxon>
    </lineage>
</organism>
<name>A0ACC0W1D4_9STRA</name>